<dbReference type="AlphaFoldDB" id="A0A392VBN8"/>
<keyword evidence="2" id="KW-1185">Reference proteome</keyword>
<evidence type="ECO:0000313" key="1">
    <source>
        <dbReference type="EMBL" id="MCI84341.1"/>
    </source>
</evidence>
<comment type="caution">
    <text evidence="1">The sequence shown here is derived from an EMBL/GenBank/DDBJ whole genome shotgun (WGS) entry which is preliminary data.</text>
</comment>
<reference evidence="1 2" key="1">
    <citation type="journal article" date="2018" name="Front. Plant Sci.">
        <title>Red Clover (Trifolium pratense) and Zigzag Clover (T. medium) - A Picture of Genomic Similarities and Differences.</title>
        <authorList>
            <person name="Dluhosova J."/>
            <person name="Istvanek J."/>
            <person name="Nedelnik J."/>
            <person name="Repkova J."/>
        </authorList>
    </citation>
    <scope>NUCLEOTIDE SEQUENCE [LARGE SCALE GENOMIC DNA]</scope>
    <source>
        <strain evidence="2">cv. 10/8</strain>
        <tissue evidence="1">Leaf</tissue>
    </source>
</reference>
<proteinExistence type="predicted"/>
<sequence length="25" mass="2822">MVGDKEETLGDEGERVKRRFAKISA</sequence>
<protein>
    <submittedName>
        <fullName evidence="1">Uncharacterized protein</fullName>
    </submittedName>
</protein>
<dbReference type="EMBL" id="LXQA011088677">
    <property type="protein sequence ID" value="MCI84341.1"/>
    <property type="molecule type" value="Genomic_DNA"/>
</dbReference>
<dbReference type="Proteomes" id="UP000265520">
    <property type="component" value="Unassembled WGS sequence"/>
</dbReference>
<name>A0A392VBN8_9FABA</name>
<feature type="non-terminal residue" evidence="1">
    <location>
        <position position="25"/>
    </location>
</feature>
<organism evidence="1 2">
    <name type="scientific">Trifolium medium</name>
    <dbReference type="NCBI Taxonomy" id="97028"/>
    <lineage>
        <taxon>Eukaryota</taxon>
        <taxon>Viridiplantae</taxon>
        <taxon>Streptophyta</taxon>
        <taxon>Embryophyta</taxon>
        <taxon>Tracheophyta</taxon>
        <taxon>Spermatophyta</taxon>
        <taxon>Magnoliopsida</taxon>
        <taxon>eudicotyledons</taxon>
        <taxon>Gunneridae</taxon>
        <taxon>Pentapetalae</taxon>
        <taxon>rosids</taxon>
        <taxon>fabids</taxon>
        <taxon>Fabales</taxon>
        <taxon>Fabaceae</taxon>
        <taxon>Papilionoideae</taxon>
        <taxon>50 kb inversion clade</taxon>
        <taxon>NPAAA clade</taxon>
        <taxon>Hologalegina</taxon>
        <taxon>IRL clade</taxon>
        <taxon>Trifolieae</taxon>
        <taxon>Trifolium</taxon>
    </lineage>
</organism>
<accession>A0A392VBN8</accession>
<evidence type="ECO:0000313" key="2">
    <source>
        <dbReference type="Proteomes" id="UP000265520"/>
    </source>
</evidence>